<keyword evidence="5 8" id="KW-0648">Protein biosynthesis</keyword>
<feature type="short sequence motif" description="'HIGH' region" evidence="8">
    <location>
        <begin position="123"/>
        <end position="133"/>
    </location>
</feature>
<dbReference type="Pfam" id="PF03485">
    <property type="entry name" value="Arg_tRNA_synt_N"/>
    <property type="match status" value="1"/>
</dbReference>
<evidence type="ECO:0000259" key="10">
    <source>
        <dbReference type="SMART" id="SM00836"/>
    </source>
</evidence>
<dbReference type="Gene3D" id="1.10.730.10">
    <property type="entry name" value="Isoleucyl-tRNA Synthetase, Domain 1"/>
    <property type="match status" value="1"/>
</dbReference>
<dbReference type="PRINTS" id="PR01038">
    <property type="entry name" value="TRNASYNTHARG"/>
</dbReference>
<comment type="similarity">
    <text evidence="1 8 9">Belongs to the class-I aminoacyl-tRNA synthetase family.</text>
</comment>
<keyword evidence="4 8" id="KW-0067">ATP-binding</keyword>
<evidence type="ECO:0000256" key="1">
    <source>
        <dbReference type="ARBA" id="ARBA00005594"/>
    </source>
</evidence>
<dbReference type="Gene3D" id="3.40.50.620">
    <property type="entry name" value="HUPs"/>
    <property type="match status" value="1"/>
</dbReference>
<dbReference type="AlphaFoldDB" id="A0A897NU40"/>
<keyword evidence="2 8" id="KW-0436">Ligase</keyword>
<proteinExistence type="inferred from homology"/>
<dbReference type="InterPro" id="IPR005148">
    <property type="entry name" value="Arg-tRNA-synth_N"/>
</dbReference>
<keyword evidence="13" id="KW-1185">Reference proteome</keyword>
<feature type="domain" description="Arginyl tRNA synthetase N-terminal" evidence="11">
    <location>
        <begin position="7"/>
        <end position="89"/>
    </location>
</feature>
<comment type="subcellular location">
    <subcellularLocation>
        <location evidence="8">Cytoplasm</location>
    </subcellularLocation>
</comment>
<evidence type="ECO:0000256" key="7">
    <source>
        <dbReference type="ARBA" id="ARBA00049339"/>
    </source>
</evidence>
<dbReference type="GeneID" id="68857354"/>
<dbReference type="GO" id="GO:0004814">
    <property type="term" value="F:arginine-tRNA ligase activity"/>
    <property type="evidence" value="ECO:0007669"/>
    <property type="project" value="UniProtKB-UniRule"/>
</dbReference>
<evidence type="ECO:0000256" key="6">
    <source>
        <dbReference type="ARBA" id="ARBA00023146"/>
    </source>
</evidence>
<dbReference type="EC" id="6.1.1.19" evidence="8"/>
<dbReference type="Gene3D" id="3.30.1360.70">
    <property type="entry name" value="Arginyl tRNA synthetase N-terminal domain"/>
    <property type="match status" value="1"/>
</dbReference>
<dbReference type="InterPro" id="IPR014729">
    <property type="entry name" value="Rossmann-like_a/b/a_fold"/>
</dbReference>
<dbReference type="GO" id="GO:0005524">
    <property type="term" value="F:ATP binding"/>
    <property type="evidence" value="ECO:0007669"/>
    <property type="project" value="UniProtKB-UniRule"/>
</dbReference>
<dbReference type="SUPFAM" id="SSF47323">
    <property type="entry name" value="Anticodon-binding domain of a subclass of class I aminoacyl-tRNA synthetases"/>
    <property type="match status" value="1"/>
</dbReference>
<dbReference type="SUPFAM" id="SSF52374">
    <property type="entry name" value="Nucleotidylyl transferase"/>
    <property type="match status" value="1"/>
</dbReference>
<dbReference type="SUPFAM" id="SSF55190">
    <property type="entry name" value="Arginyl-tRNA synthetase (ArgRS), N-terminal 'additional' domain"/>
    <property type="match status" value="1"/>
</dbReference>
<reference evidence="12 13" key="1">
    <citation type="submission" date="2020-11" db="EMBL/GenBank/DDBJ databases">
        <title>Carbohydrate-dependent, anaerobic sulfur respiration: A novel catabolism in halophilic archaea.</title>
        <authorList>
            <person name="Sorokin D.Y."/>
            <person name="Messina E."/>
            <person name="Smedile F."/>
            <person name="La Cono V."/>
            <person name="Hallsworth J.E."/>
            <person name="Yakimov M.M."/>
        </authorList>
    </citation>
    <scope>NUCLEOTIDE SEQUENCE [LARGE SCALE GENOMIC DNA]</scope>
    <source>
        <strain evidence="12 13">HSR-Est</strain>
    </source>
</reference>
<evidence type="ECO:0000259" key="11">
    <source>
        <dbReference type="SMART" id="SM01016"/>
    </source>
</evidence>
<keyword evidence="8" id="KW-0963">Cytoplasm</keyword>
<dbReference type="Pfam" id="PF00750">
    <property type="entry name" value="tRNA-synt_1d"/>
    <property type="match status" value="1"/>
</dbReference>
<dbReference type="PANTHER" id="PTHR11956">
    <property type="entry name" value="ARGINYL-TRNA SYNTHETASE"/>
    <property type="match status" value="1"/>
</dbReference>
<protein>
    <recommendedName>
        <fullName evidence="8">Arginine--tRNA ligase</fullName>
        <ecNumber evidence="8">6.1.1.19</ecNumber>
    </recommendedName>
    <alternativeName>
        <fullName evidence="8">Arginyl-tRNA synthetase</fullName>
        <shortName evidence="8">ArgRS</shortName>
    </alternativeName>
</protein>
<name>A0A897NU40_9EURY</name>
<organism evidence="12 13">
    <name type="scientific">Halapricum desulfuricans</name>
    <dbReference type="NCBI Taxonomy" id="2841257"/>
    <lineage>
        <taxon>Archaea</taxon>
        <taxon>Methanobacteriati</taxon>
        <taxon>Methanobacteriota</taxon>
        <taxon>Stenosarchaea group</taxon>
        <taxon>Halobacteria</taxon>
        <taxon>Halobacteriales</taxon>
        <taxon>Haloarculaceae</taxon>
        <taxon>Halapricum</taxon>
    </lineage>
</organism>
<keyword evidence="6 8" id="KW-0030">Aminoacyl-tRNA synthetase</keyword>
<dbReference type="InterPro" id="IPR035684">
    <property type="entry name" value="ArgRS_core"/>
</dbReference>
<evidence type="ECO:0000313" key="13">
    <source>
        <dbReference type="Proteomes" id="UP000663292"/>
    </source>
</evidence>
<evidence type="ECO:0000256" key="5">
    <source>
        <dbReference type="ARBA" id="ARBA00022917"/>
    </source>
</evidence>
<evidence type="ECO:0000256" key="3">
    <source>
        <dbReference type="ARBA" id="ARBA00022741"/>
    </source>
</evidence>
<dbReference type="GO" id="GO:0006420">
    <property type="term" value="P:arginyl-tRNA aminoacylation"/>
    <property type="evidence" value="ECO:0007669"/>
    <property type="project" value="UniProtKB-UniRule"/>
</dbReference>
<dbReference type="Pfam" id="PF05746">
    <property type="entry name" value="DALR_1"/>
    <property type="match status" value="1"/>
</dbReference>
<dbReference type="NCBIfam" id="TIGR00456">
    <property type="entry name" value="argS"/>
    <property type="match status" value="1"/>
</dbReference>
<dbReference type="HAMAP" id="MF_00123">
    <property type="entry name" value="Arg_tRNA_synth"/>
    <property type="match status" value="1"/>
</dbReference>
<dbReference type="EMBL" id="CP064791">
    <property type="protein sequence ID" value="QSG14259.1"/>
    <property type="molecule type" value="Genomic_DNA"/>
</dbReference>
<evidence type="ECO:0000313" key="12">
    <source>
        <dbReference type="EMBL" id="QSG14259.1"/>
    </source>
</evidence>
<dbReference type="GO" id="GO:0005737">
    <property type="term" value="C:cytoplasm"/>
    <property type="evidence" value="ECO:0007669"/>
    <property type="project" value="UniProtKB-SubCell"/>
</dbReference>
<evidence type="ECO:0000256" key="2">
    <source>
        <dbReference type="ARBA" id="ARBA00022598"/>
    </source>
</evidence>
<dbReference type="SMART" id="SM01016">
    <property type="entry name" value="Arg_tRNA_synt_N"/>
    <property type="match status" value="1"/>
</dbReference>
<dbReference type="Proteomes" id="UP000663292">
    <property type="component" value="Chromosome"/>
</dbReference>
<dbReference type="InterPro" id="IPR001278">
    <property type="entry name" value="Arg-tRNA-ligase"/>
</dbReference>
<gene>
    <name evidence="8 12" type="primary">argS</name>
    <name evidence="12" type="ORF">HSEST_0714</name>
</gene>
<sequence>MLLSLRAEVEDALRDALEALDLPTDDLGIETPPEDVPAVLASSAAYRLASDAGAPPPEIAADIAAEIEVEAYEYIDAVRPQGPYVNVLPSDRYLEAAIEAGQDESFGTLPDRETSLVVEHTSANPTGPVHVGRARNPIIGDALARVLEYAGYDVERHYYVNDAGRQIAVFTWAYETFDESDLPEPERDSPEYEMVRYYRKGNTFLEEADESAVEEAEAEIQDILQGLEDGDERAYERVSEVVDTVLSGMTGTLERLPAEFDEFVKETRFMRDGATDDVVERLQDLDAAVYEDDAWQLDFPDIGKNLVFLRADDTSLYTTRDLAHHEWKFDNFDRAVTVLGEDHKLQAEQLETTLRLLDHDTDQLDQVFYSWVNLPEGGMSTREGTGVDLDDLLDEAIDRAREEVEDRLDDRLRDDDLDEDDIERIAHQVGIGAVRYDIVAKQPTKGITFEWDRALDFEAQSAPYVQYVHARCCGIISEAREAGVLERLDSDERGETTRKTEVAGHKVANDIDIDALETDAARDLVREIARFPAVIEEAAEELRPHVVATYTRALAESFNTFYRECPVLTAEEPETRAARLAVVAAARNAIANALDALGVAAPESM</sequence>
<dbReference type="SMART" id="SM00836">
    <property type="entry name" value="DALR_1"/>
    <property type="match status" value="1"/>
</dbReference>
<dbReference type="InterPro" id="IPR009080">
    <property type="entry name" value="tRNAsynth_Ia_anticodon-bd"/>
</dbReference>
<evidence type="ECO:0000256" key="8">
    <source>
        <dbReference type="HAMAP-Rule" id="MF_00123"/>
    </source>
</evidence>
<dbReference type="RefSeq" id="WP_229122202.1">
    <property type="nucleotide sequence ID" value="NZ_CP064791.1"/>
</dbReference>
<evidence type="ECO:0000256" key="4">
    <source>
        <dbReference type="ARBA" id="ARBA00022840"/>
    </source>
</evidence>
<accession>A0A897NU40</accession>
<dbReference type="InterPro" id="IPR036695">
    <property type="entry name" value="Arg-tRNA-synth_N_sf"/>
</dbReference>
<keyword evidence="3 8" id="KW-0547">Nucleotide-binding</keyword>
<evidence type="ECO:0000256" key="9">
    <source>
        <dbReference type="RuleBase" id="RU363038"/>
    </source>
</evidence>
<dbReference type="PANTHER" id="PTHR11956:SF5">
    <property type="entry name" value="ARGININE--TRNA LIGASE, CYTOPLASMIC"/>
    <property type="match status" value="1"/>
</dbReference>
<comment type="catalytic activity">
    <reaction evidence="7 8">
        <text>tRNA(Arg) + L-arginine + ATP = L-arginyl-tRNA(Arg) + AMP + diphosphate</text>
        <dbReference type="Rhea" id="RHEA:20301"/>
        <dbReference type="Rhea" id="RHEA-COMP:9658"/>
        <dbReference type="Rhea" id="RHEA-COMP:9673"/>
        <dbReference type="ChEBI" id="CHEBI:30616"/>
        <dbReference type="ChEBI" id="CHEBI:32682"/>
        <dbReference type="ChEBI" id="CHEBI:33019"/>
        <dbReference type="ChEBI" id="CHEBI:78442"/>
        <dbReference type="ChEBI" id="CHEBI:78513"/>
        <dbReference type="ChEBI" id="CHEBI:456215"/>
        <dbReference type="EC" id="6.1.1.19"/>
    </reaction>
</comment>
<feature type="domain" description="DALR anticodon binding" evidence="10">
    <location>
        <begin position="465"/>
        <end position="605"/>
    </location>
</feature>
<dbReference type="InterPro" id="IPR008909">
    <property type="entry name" value="DALR_anticod-bd"/>
</dbReference>